<feature type="chain" id="PRO_5022901076" evidence="1">
    <location>
        <begin position="18"/>
        <end position="177"/>
    </location>
</feature>
<name>A0A5B9QKY0_9BACT</name>
<gene>
    <name evidence="2" type="ORF">UC8_03790</name>
</gene>
<dbReference type="KEGG" id="rul:UC8_03790"/>
<keyword evidence="1" id="KW-0732">Signal</keyword>
<organism evidence="2 3">
    <name type="scientific">Roseimaritima ulvae</name>
    <dbReference type="NCBI Taxonomy" id="980254"/>
    <lineage>
        <taxon>Bacteria</taxon>
        <taxon>Pseudomonadati</taxon>
        <taxon>Planctomycetota</taxon>
        <taxon>Planctomycetia</taxon>
        <taxon>Pirellulales</taxon>
        <taxon>Pirellulaceae</taxon>
        <taxon>Roseimaritima</taxon>
    </lineage>
</organism>
<evidence type="ECO:0000313" key="2">
    <source>
        <dbReference type="EMBL" id="QEG38422.1"/>
    </source>
</evidence>
<protein>
    <submittedName>
        <fullName evidence="2">Uncharacterized protein</fullName>
    </submittedName>
</protein>
<sequence length="177" mass="18229" precursor="true">MMMKLMNVALVASIALAVGCRPAEVATTPDTDSAAPAAAGSEYLVDSEPAGAVGVGQARQDSENDQAVTLVGIVGGSTKPFVDGLAAFTIVDPKVPYCAADEGCATPWDYCCETEAVKDNIATVKVVDAEGKPVATDARELLKVKELSTVVVEGTAQRDDQGNLSVLAKKVYVRPAG</sequence>
<dbReference type="EMBL" id="CP042914">
    <property type="protein sequence ID" value="QEG38422.1"/>
    <property type="molecule type" value="Genomic_DNA"/>
</dbReference>
<feature type="signal peptide" evidence="1">
    <location>
        <begin position="1"/>
        <end position="17"/>
    </location>
</feature>
<keyword evidence="3" id="KW-1185">Reference proteome</keyword>
<dbReference type="Proteomes" id="UP000325286">
    <property type="component" value="Chromosome"/>
</dbReference>
<dbReference type="AlphaFoldDB" id="A0A5B9QKY0"/>
<dbReference type="PROSITE" id="PS51257">
    <property type="entry name" value="PROKAR_LIPOPROTEIN"/>
    <property type="match status" value="1"/>
</dbReference>
<accession>A0A5B9QKY0</accession>
<proteinExistence type="predicted"/>
<evidence type="ECO:0000256" key="1">
    <source>
        <dbReference type="SAM" id="SignalP"/>
    </source>
</evidence>
<evidence type="ECO:0000313" key="3">
    <source>
        <dbReference type="Proteomes" id="UP000325286"/>
    </source>
</evidence>
<reference evidence="2 3" key="1">
    <citation type="submission" date="2019-08" db="EMBL/GenBank/DDBJ databases">
        <title>Deep-cultivation of Planctomycetes and their phenomic and genomic characterization uncovers novel biology.</title>
        <authorList>
            <person name="Wiegand S."/>
            <person name="Jogler M."/>
            <person name="Boedeker C."/>
            <person name="Pinto D."/>
            <person name="Vollmers J."/>
            <person name="Rivas-Marin E."/>
            <person name="Kohn T."/>
            <person name="Peeters S.H."/>
            <person name="Heuer A."/>
            <person name="Rast P."/>
            <person name="Oberbeckmann S."/>
            <person name="Bunk B."/>
            <person name="Jeske O."/>
            <person name="Meyerdierks A."/>
            <person name="Storesund J.E."/>
            <person name="Kallscheuer N."/>
            <person name="Luecker S."/>
            <person name="Lage O.M."/>
            <person name="Pohl T."/>
            <person name="Merkel B.J."/>
            <person name="Hornburger P."/>
            <person name="Mueller R.-W."/>
            <person name="Bruemmer F."/>
            <person name="Labrenz M."/>
            <person name="Spormann A.M."/>
            <person name="Op den Camp H."/>
            <person name="Overmann J."/>
            <person name="Amann R."/>
            <person name="Jetten M.S.M."/>
            <person name="Mascher T."/>
            <person name="Medema M.H."/>
            <person name="Devos D.P."/>
            <person name="Kaster A.-K."/>
            <person name="Ovreas L."/>
            <person name="Rohde M."/>
            <person name="Galperin M.Y."/>
            <person name="Jogler C."/>
        </authorList>
    </citation>
    <scope>NUCLEOTIDE SEQUENCE [LARGE SCALE GENOMIC DNA]</scope>
    <source>
        <strain evidence="2 3">UC8</strain>
    </source>
</reference>